<protein>
    <recommendedName>
        <fullName evidence="4">3-oxo-5alpha-steroid 4-dehydrogenase (NADP(+))</fullName>
        <ecNumber evidence="4">1.3.1.22</ecNumber>
    </recommendedName>
</protein>
<reference evidence="19" key="2">
    <citation type="submission" date="2025-08" db="UniProtKB">
        <authorList>
            <consortium name="Ensembl"/>
        </authorList>
    </citation>
    <scope>IDENTIFICATION</scope>
</reference>
<sequence length="347" mass="37943">MNGAARLPPSLLLSLRASAPFVSLRLRSAPPSPAWLRQRAARARARARSGGGCRAPRSGGCWSCWPTGWWRWAPAPRCCCASCPCPTAATRRRASAARCPPGPPGRCRSCPRCSSPSPWPPAGPPPAAGPTACCWAASCCTTCTGTPRGSGRGGQSRAALSLAWLYRSGASNCLGCNSSSLPVRYRALVFPFLIRQGKPTPFFTFLLALLFCVYNGYLQGRSLSNYAEYPSGWLKDPRFVAGFIGWLVGMAINIHSDHILRNLRKPGETGYKIPRGGMFEYVSGANFFGEILEWFGFALACCTIESLAFALCTLFILGSRAKQHHQWYLEKFEDYPKDRKILIPFVY</sequence>
<evidence type="ECO:0000256" key="1">
    <source>
        <dbReference type="ARBA" id="ARBA00004154"/>
    </source>
</evidence>
<evidence type="ECO:0000256" key="5">
    <source>
        <dbReference type="ARBA" id="ARBA00022692"/>
    </source>
</evidence>
<name>A0A8C3BUR9_CAIMO</name>
<keyword evidence="8" id="KW-0492">Microsome</keyword>
<evidence type="ECO:0000256" key="8">
    <source>
        <dbReference type="ARBA" id="ARBA00022848"/>
    </source>
</evidence>
<dbReference type="PANTHER" id="PTHR10556">
    <property type="entry name" value="3-OXO-5-ALPHA-STEROID 4-DEHYDROGENASE"/>
    <property type="match status" value="1"/>
</dbReference>
<evidence type="ECO:0000256" key="6">
    <source>
        <dbReference type="ARBA" id="ARBA00022782"/>
    </source>
</evidence>
<evidence type="ECO:0000256" key="9">
    <source>
        <dbReference type="ARBA" id="ARBA00022857"/>
    </source>
</evidence>
<keyword evidence="6" id="KW-0221">Differentiation</keyword>
<reference evidence="19" key="3">
    <citation type="submission" date="2025-09" db="UniProtKB">
        <authorList>
            <consortium name="Ensembl"/>
        </authorList>
    </citation>
    <scope>IDENTIFICATION</scope>
</reference>
<evidence type="ECO:0000256" key="13">
    <source>
        <dbReference type="ARBA" id="ARBA00023098"/>
    </source>
</evidence>
<evidence type="ECO:0000259" key="18">
    <source>
        <dbReference type="Pfam" id="PF02544"/>
    </source>
</evidence>
<dbReference type="GO" id="GO:0007548">
    <property type="term" value="P:sex differentiation"/>
    <property type="evidence" value="ECO:0007669"/>
    <property type="project" value="UniProtKB-KW"/>
</dbReference>
<evidence type="ECO:0000256" key="4">
    <source>
        <dbReference type="ARBA" id="ARBA00012049"/>
    </source>
</evidence>
<keyword evidence="12" id="KW-0560">Oxidoreductase</keyword>
<dbReference type="PANTHER" id="PTHR10556:SF57">
    <property type="entry name" value="3-OXO-5-ALPHA-STEROID 4-DEHYDROGENASE 1"/>
    <property type="match status" value="1"/>
</dbReference>
<evidence type="ECO:0000256" key="7">
    <source>
        <dbReference type="ARBA" id="ARBA00022824"/>
    </source>
</evidence>
<evidence type="ECO:0000256" key="14">
    <source>
        <dbReference type="ARBA" id="ARBA00023136"/>
    </source>
</evidence>
<keyword evidence="7" id="KW-0256">Endoplasmic reticulum</keyword>
<evidence type="ECO:0000256" key="3">
    <source>
        <dbReference type="ARBA" id="ARBA00007742"/>
    </source>
</evidence>
<feature type="domain" description="3-oxo-5-alpha-steroid 4-dehydrogenase C-terminal" evidence="18">
    <location>
        <begin position="199"/>
        <end position="347"/>
    </location>
</feature>
<evidence type="ECO:0000256" key="16">
    <source>
        <dbReference type="ARBA" id="ARBA00049397"/>
    </source>
</evidence>
<evidence type="ECO:0000256" key="17">
    <source>
        <dbReference type="SAM" id="Phobius"/>
    </source>
</evidence>
<dbReference type="GO" id="GO:0005789">
    <property type="term" value="C:endoplasmic reticulum membrane"/>
    <property type="evidence" value="ECO:0007669"/>
    <property type="project" value="UniProtKB-SubCell"/>
</dbReference>
<dbReference type="InterPro" id="IPR001104">
    <property type="entry name" value="3-oxo-5_a-steroid_4-DH_C"/>
</dbReference>
<accession>A0A8C3BUR9</accession>
<evidence type="ECO:0000256" key="11">
    <source>
        <dbReference type="ARBA" id="ARBA00022989"/>
    </source>
</evidence>
<dbReference type="Gene3D" id="1.20.120.1630">
    <property type="match status" value="1"/>
</dbReference>
<keyword evidence="9" id="KW-0521">NADP</keyword>
<dbReference type="AlphaFoldDB" id="A0A8C3BUR9"/>
<keyword evidence="20" id="KW-1185">Reference proteome</keyword>
<evidence type="ECO:0000256" key="15">
    <source>
        <dbReference type="ARBA" id="ARBA00048292"/>
    </source>
</evidence>
<feature type="transmembrane region" description="Helical" evidence="17">
    <location>
        <begin position="239"/>
        <end position="256"/>
    </location>
</feature>
<evidence type="ECO:0000256" key="12">
    <source>
        <dbReference type="ARBA" id="ARBA00023002"/>
    </source>
</evidence>
<comment type="subcellular location">
    <subcellularLocation>
        <location evidence="2">Endoplasmic reticulum membrane</location>
        <topology evidence="2">Multi-pass membrane protein</topology>
    </subcellularLocation>
    <subcellularLocation>
        <location evidence="1">Microsome membrane</location>
        <topology evidence="1">Multi-pass membrane protein</topology>
    </subcellularLocation>
</comment>
<evidence type="ECO:0000313" key="20">
    <source>
        <dbReference type="Proteomes" id="UP000694556"/>
    </source>
</evidence>
<keyword evidence="14 17" id="KW-0472">Membrane</keyword>
<keyword evidence="13" id="KW-0443">Lipid metabolism</keyword>
<dbReference type="FunFam" id="1.20.120.1630:FF:000002">
    <property type="entry name" value="Steroid 5 alpha-reductase 1"/>
    <property type="match status" value="1"/>
</dbReference>
<dbReference type="Pfam" id="PF02544">
    <property type="entry name" value="Steroid_dh"/>
    <property type="match status" value="1"/>
</dbReference>
<dbReference type="InterPro" id="IPR039357">
    <property type="entry name" value="SRD5A/TECR"/>
</dbReference>
<evidence type="ECO:0000313" key="19">
    <source>
        <dbReference type="Ensembl" id="ENSCMMP00000011074.1"/>
    </source>
</evidence>
<dbReference type="GO" id="GO:0030154">
    <property type="term" value="P:cell differentiation"/>
    <property type="evidence" value="ECO:0007669"/>
    <property type="project" value="UniProtKB-KW"/>
</dbReference>
<dbReference type="PROSITE" id="PS50244">
    <property type="entry name" value="S5A_REDUCTASE"/>
    <property type="match status" value="1"/>
</dbReference>
<organism evidence="19 20">
    <name type="scientific">Cairina moschata</name>
    <name type="common">Muscovy duck</name>
    <dbReference type="NCBI Taxonomy" id="8855"/>
    <lineage>
        <taxon>Eukaryota</taxon>
        <taxon>Metazoa</taxon>
        <taxon>Chordata</taxon>
        <taxon>Craniata</taxon>
        <taxon>Vertebrata</taxon>
        <taxon>Euteleostomi</taxon>
        <taxon>Archelosauria</taxon>
        <taxon>Archosauria</taxon>
        <taxon>Dinosauria</taxon>
        <taxon>Saurischia</taxon>
        <taxon>Theropoda</taxon>
        <taxon>Coelurosauria</taxon>
        <taxon>Aves</taxon>
        <taxon>Neognathae</taxon>
        <taxon>Galloanserae</taxon>
        <taxon>Anseriformes</taxon>
        <taxon>Anatidae</taxon>
        <taxon>Anatinae</taxon>
        <taxon>Cairina</taxon>
    </lineage>
</organism>
<proteinExistence type="inferred from homology"/>
<evidence type="ECO:0000256" key="2">
    <source>
        <dbReference type="ARBA" id="ARBA00004477"/>
    </source>
</evidence>
<reference evidence="19" key="1">
    <citation type="submission" date="2018-09" db="EMBL/GenBank/DDBJ databases">
        <title>Common duck and Muscovy duck high density SNP chip.</title>
        <authorList>
            <person name="Vignal A."/>
            <person name="Thebault N."/>
            <person name="Warren W.C."/>
        </authorList>
    </citation>
    <scope>NUCLEOTIDE SEQUENCE [LARGE SCALE GENOMIC DNA]</scope>
</reference>
<keyword evidence="10" id="KW-0726">Sexual differentiation</keyword>
<dbReference type="Proteomes" id="UP000694556">
    <property type="component" value="Chromosome 2"/>
</dbReference>
<keyword evidence="5 17" id="KW-0812">Transmembrane</keyword>
<dbReference type="GO" id="GO:0047751">
    <property type="term" value="F:3-oxo-5-alpha-steroid 4-dehydrogenase (NADP+) activity"/>
    <property type="evidence" value="ECO:0007669"/>
    <property type="project" value="UniProtKB-EC"/>
</dbReference>
<comment type="similarity">
    <text evidence="3">Belongs to the steroid 5-alpha reductase family.</text>
</comment>
<dbReference type="EC" id="1.3.1.22" evidence="4"/>
<keyword evidence="11 17" id="KW-1133">Transmembrane helix</keyword>
<feature type="transmembrane region" description="Helical" evidence="17">
    <location>
        <begin position="200"/>
        <end position="218"/>
    </location>
</feature>
<comment type="catalytic activity">
    <reaction evidence="16">
        <text>17beta-hydroxy-5alpha-androstan-3-one + NADP(+) = testosterone + NADPH + H(+)</text>
        <dbReference type="Rhea" id="RHEA:50820"/>
        <dbReference type="ChEBI" id="CHEBI:15378"/>
        <dbReference type="ChEBI" id="CHEBI:16330"/>
        <dbReference type="ChEBI" id="CHEBI:17347"/>
        <dbReference type="ChEBI" id="CHEBI:57783"/>
        <dbReference type="ChEBI" id="CHEBI:58349"/>
        <dbReference type="EC" id="1.3.1.22"/>
    </reaction>
    <physiologicalReaction direction="right-to-left" evidence="16">
        <dbReference type="Rhea" id="RHEA:50822"/>
    </physiologicalReaction>
</comment>
<comment type="catalytic activity">
    <reaction evidence="15">
        <text>5alpha-pregnane-3,20-dione + NADP(+) = progesterone + NADPH + H(+)</text>
        <dbReference type="Rhea" id="RHEA:21952"/>
        <dbReference type="ChEBI" id="CHEBI:15378"/>
        <dbReference type="ChEBI" id="CHEBI:17026"/>
        <dbReference type="ChEBI" id="CHEBI:28952"/>
        <dbReference type="ChEBI" id="CHEBI:57783"/>
        <dbReference type="ChEBI" id="CHEBI:58349"/>
        <dbReference type="EC" id="1.3.1.22"/>
    </reaction>
    <physiologicalReaction direction="right-to-left" evidence="15">
        <dbReference type="Rhea" id="RHEA:21954"/>
    </physiologicalReaction>
</comment>
<dbReference type="Ensembl" id="ENSCMMT00000012179.1">
    <property type="protein sequence ID" value="ENSCMMP00000011074.1"/>
    <property type="gene ID" value="ENSCMMG00000006991.1"/>
</dbReference>
<dbReference type="GO" id="GO:0006702">
    <property type="term" value="P:androgen biosynthetic process"/>
    <property type="evidence" value="ECO:0007669"/>
    <property type="project" value="UniProtKB-ARBA"/>
</dbReference>
<feature type="transmembrane region" description="Helical" evidence="17">
    <location>
        <begin position="294"/>
        <end position="317"/>
    </location>
</feature>
<evidence type="ECO:0000256" key="10">
    <source>
        <dbReference type="ARBA" id="ARBA00022928"/>
    </source>
</evidence>